<comment type="caution">
    <text evidence="1">The sequence shown here is derived from an EMBL/GenBank/DDBJ whole genome shotgun (WGS) entry which is preliminary data.</text>
</comment>
<dbReference type="STRING" id="212667.VFDL14_03030"/>
<evidence type="ECO:0000313" key="1">
    <source>
        <dbReference type="EMBL" id="KDN27999.1"/>
    </source>
</evidence>
<name>A0A066UV25_9VIBR</name>
<reference evidence="1 2" key="1">
    <citation type="submission" date="2014-02" db="EMBL/GenBank/DDBJ databases">
        <title>Vibrio fortis Dalian14 Genome Sequencing.</title>
        <authorList>
            <person name="Wang Y."/>
            <person name="Song L."/>
            <person name="Liu G."/>
            <person name="Ding J."/>
        </authorList>
    </citation>
    <scope>NUCLEOTIDE SEQUENCE [LARGE SCALE GENOMIC DNA]</scope>
    <source>
        <strain evidence="1 2">Dalian14</strain>
    </source>
</reference>
<gene>
    <name evidence="1" type="ORF">VFDL14_03030</name>
</gene>
<dbReference type="Proteomes" id="UP000027219">
    <property type="component" value="Unassembled WGS sequence"/>
</dbReference>
<accession>A0A066UV25</accession>
<dbReference type="AlphaFoldDB" id="A0A066UV25"/>
<organism evidence="1 2">
    <name type="scientific">Vibrio fortis</name>
    <dbReference type="NCBI Taxonomy" id="212667"/>
    <lineage>
        <taxon>Bacteria</taxon>
        <taxon>Pseudomonadati</taxon>
        <taxon>Pseudomonadota</taxon>
        <taxon>Gammaproteobacteria</taxon>
        <taxon>Vibrionales</taxon>
        <taxon>Vibrionaceae</taxon>
        <taxon>Vibrio</taxon>
    </lineage>
</organism>
<dbReference type="OrthoDB" id="307608at2"/>
<sequence length="140" mass="16172">MKVDYEYLKQLLEAFEEVPKPFPLISEISKISSSVNNQFAFHMGILHDQVFIQYLFSNGRSPFTPDYDDIDDFSWCDCNVRLTAQGHDFLAALRQKNIWKAVKEDLKENSIETVWKVAQAMATKLATSKLEKYLDATDVK</sequence>
<proteinExistence type="predicted"/>
<dbReference type="RefSeq" id="WP_032552185.1">
    <property type="nucleotide sequence ID" value="NZ_JFFR01000025.1"/>
</dbReference>
<evidence type="ECO:0008006" key="3">
    <source>
        <dbReference type="Google" id="ProtNLM"/>
    </source>
</evidence>
<dbReference type="InterPro" id="IPR019650">
    <property type="entry name" value="DUF2513"/>
</dbReference>
<dbReference type="EMBL" id="JFFR01000025">
    <property type="protein sequence ID" value="KDN27999.1"/>
    <property type="molecule type" value="Genomic_DNA"/>
</dbReference>
<dbReference type="Pfam" id="PF10711">
    <property type="entry name" value="DUF2513"/>
    <property type="match status" value="1"/>
</dbReference>
<keyword evidence="2" id="KW-1185">Reference proteome</keyword>
<protein>
    <recommendedName>
        <fullName evidence="3">DUF2513 domain-containing protein</fullName>
    </recommendedName>
</protein>
<evidence type="ECO:0000313" key="2">
    <source>
        <dbReference type="Proteomes" id="UP000027219"/>
    </source>
</evidence>